<protein>
    <submittedName>
        <fullName evidence="2">Uncharacterized protein</fullName>
    </submittedName>
</protein>
<keyword evidence="3" id="KW-1185">Reference proteome</keyword>
<gene>
    <name evidence="2" type="ORF">PUN28_015399</name>
</gene>
<name>A0AAW2EST7_9HYME</name>
<feature type="region of interest" description="Disordered" evidence="1">
    <location>
        <begin position="1"/>
        <end position="27"/>
    </location>
</feature>
<evidence type="ECO:0000256" key="1">
    <source>
        <dbReference type="SAM" id="MobiDB-lite"/>
    </source>
</evidence>
<comment type="caution">
    <text evidence="2">The sequence shown here is derived from an EMBL/GenBank/DDBJ whole genome shotgun (WGS) entry which is preliminary data.</text>
</comment>
<sequence length="74" mass="8461">MTHSVVPKQRRRRENGQEEAKPTEIRWDTRGKDDIKIGIEIFNSISVVQQEPLGIVKDSADNAEKYEPVVSINI</sequence>
<evidence type="ECO:0000313" key="3">
    <source>
        <dbReference type="Proteomes" id="UP001430953"/>
    </source>
</evidence>
<proteinExistence type="predicted"/>
<organism evidence="2 3">
    <name type="scientific">Cardiocondyla obscurior</name>
    <dbReference type="NCBI Taxonomy" id="286306"/>
    <lineage>
        <taxon>Eukaryota</taxon>
        <taxon>Metazoa</taxon>
        <taxon>Ecdysozoa</taxon>
        <taxon>Arthropoda</taxon>
        <taxon>Hexapoda</taxon>
        <taxon>Insecta</taxon>
        <taxon>Pterygota</taxon>
        <taxon>Neoptera</taxon>
        <taxon>Endopterygota</taxon>
        <taxon>Hymenoptera</taxon>
        <taxon>Apocrita</taxon>
        <taxon>Aculeata</taxon>
        <taxon>Formicoidea</taxon>
        <taxon>Formicidae</taxon>
        <taxon>Myrmicinae</taxon>
        <taxon>Cardiocondyla</taxon>
    </lineage>
</organism>
<evidence type="ECO:0000313" key="2">
    <source>
        <dbReference type="EMBL" id="KAL0106828.1"/>
    </source>
</evidence>
<dbReference type="Proteomes" id="UP001430953">
    <property type="component" value="Unassembled WGS sequence"/>
</dbReference>
<dbReference type="EMBL" id="JADYXP020000017">
    <property type="protein sequence ID" value="KAL0106828.1"/>
    <property type="molecule type" value="Genomic_DNA"/>
</dbReference>
<accession>A0AAW2EST7</accession>
<feature type="compositionally biased region" description="Basic and acidic residues" evidence="1">
    <location>
        <begin position="14"/>
        <end position="27"/>
    </location>
</feature>
<reference evidence="2 3" key="1">
    <citation type="submission" date="2023-03" db="EMBL/GenBank/DDBJ databases">
        <title>High recombination rates correlate with genetic variation in Cardiocondyla obscurior ants.</title>
        <authorList>
            <person name="Errbii M."/>
        </authorList>
    </citation>
    <scope>NUCLEOTIDE SEQUENCE [LARGE SCALE GENOMIC DNA]</scope>
    <source>
        <strain evidence="2">Alpha-2009</strain>
        <tissue evidence="2">Whole body</tissue>
    </source>
</reference>
<dbReference type="AlphaFoldDB" id="A0AAW2EST7"/>